<gene>
    <name evidence="4" type="ORF">EOI86_22525</name>
</gene>
<dbReference type="Pfam" id="PF13561">
    <property type="entry name" value="adh_short_C2"/>
    <property type="match status" value="1"/>
</dbReference>
<dbReference type="InterPro" id="IPR051122">
    <property type="entry name" value="SDR_DHRS6-like"/>
</dbReference>
<evidence type="ECO:0000256" key="2">
    <source>
        <dbReference type="ARBA" id="ARBA00023002"/>
    </source>
</evidence>
<evidence type="ECO:0000256" key="3">
    <source>
        <dbReference type="ARBA" id="ARBA00023027"/>
    </source>
</evidence>
<dbReference type="PANTHER" id="PTHR43477:SF4">
    <property type="entry name" value="DEHYDROGENASE_REDUCTASE SDR FAMILY MEMBER 6"/>
    <property type="match status" value="1"/>
</dbReference>
<dbReference type="GO" id="GO:0016491">
    <property type="term" value="F:oxidoreductase activity"/>
    <property type="evidence" value="ECO:0007669"/>
    <property type="project" value="UniProtKB-KW"/>
</dbReference>
<proteinExistence type="inferred from homology"/>
<organism evidence="4 5">
    <name type="scientific">Hwanghaeella grinnelliae</name>
    <dbReference type="NCBI Taxonomy" id="2500179"/>
    <lineage>
        <taxon>Bacteria</taxon>
        <taxon>Pseudomonadati</taxon>
        <taxon>Pseudomonadota</taxon>
        <taxon>Alphaproteobacteria</taxon>
        <taxon>Rhodospirillales</taxon>
        <taxon>Rhodospirillaceae</taxon>
        <taxon>Hwanghaeella</taxon>
    </lineage>
</organism>
<dbReference type="PANTHER" id="PTHR43477">
    <property type="entry name" value="DIHYDROANTICAPSIN 7-DEHYDROGENASE"/>
    <property type="match status" value="1"/>
</dbReference>
<sequence>MKRLDGKRTVITQVDAFMGEELVSMFEKEGAEVIADTRDLRAPQAAQELIDEAGQVDVLVVNLAAAQPRTSVVDTDDDTFISMYEAMVYPLHRLVRAVLPQMMERRRGKIVVMGSASALKGMPNYSAYGSARGAQLSYVQDVGTEVAPFNIQVNALAQTFVQNETYFPESYQRTEDFKERIKGAPIGRLAHGWESAAMALFLAGDESDFFVGQVFPFTGGWVTR</sequence>
<dbReference type="OrthoDB" id="9809287at2"/>
<name>A0A3S2Z629_9PROT</name>
<reference evidence="5" key="1">
    <citation type="submission" date="2019-01" db="EMBL/GenBank/DDBJ databases">
        <title>Gri0909 isolated from a small marine red alga.</title>
        <authorList>
            <person name="Kim J."/>
            <person name="Jeong S.E."/>
            <person name="Jeon C.O."/>
        </authorList>
    </citation>
    <scope>NUCLEOTIDE SEQUENCE [LARGE SCALE GENOMIC DNA]</scope>
    <source>
        <strain evidence="5">Gri0909</strain>
    </source>
</reference>
<dbReference type="EMBL" id="SADE01000004">
    <property type="protein sequence ID" value="RVU33910.1"/>
    <property type="molecule type" value="Genomic_DNA"/>
</dbReference>
<evidence type="ECO:0000256" key="1">
    <source>
        <dbReference type="ARBA" id="ARBA00006484"/>
    </source>
</evidence>
<evidence type="ECO:0000313" key="4">
    <source>
        <dbReference type="EMBL" id="RVU33910.1"/>
    </source>
</evidence>
<keyword evidence="3" id="KW-0520">NAD</keyword>
<dbReference type="AlphaFoldDB" id="A0A3S2Z629"/>
<dbReference type="Proteomes" id="UP000287447">
    <property type="component" value="Unassembled WGS sequence"/>
</dbReference>
<dbReference type="RefSeq" id="WP_127767940.1">
    <property type="nucleotide sequence ID" value="NZ_SADE01000004.1"/>
</dbReference>
<keyword evidence="2" id="KW-0560">Oxidoreductase</keyword>
<keyword evidence="5" id="KW-1185">Reference proteome</keyword>
<dbReference type="InterPro" id="IPR036291">
    <property type="entry name" value="NAD(P)-bd_dom_sf"/>
</dbReference>
<accession>A0A3S2Z629</accession>
<comment type="similarity">
    <text evidence="1">Belongs to the short-chain dehydrogenases/reductases (SDR) family.</text>
</comment>
<protein>
    <submittedName>
        <fullName evidence="4">SDR family oxidoreductase</fullName>
    </submittedName>
</protein>
<dbReference type="PRINTS" id="PR00081">
    <property type="entry name" value="GDHRDH"/>
</dbReference>
<dbReference type="InterPro" id="IPR002347">
    <property type="entry name" value="SDR_fam"/>
</dbReference>
<evidence type="ECO:0000313" key="5">
    <source>
        <dbReference type="Proteomes" id="UP000287447"/>
    </source>
</evidence>
<dbReference type="SUPFAM" id="SSF51735">
    <property type="entry name" value="NAD(P)-binding Rossmann-fold domains"/>
    <property type="match status" value="1"/>
</dbReference>
<comment type="caution">
    <text evidence="4">The sequence shown here is derived from an EMBL/GenBank/DDBJ whole genome shotgun (WGS) entry which is preliminary data.</text>
</comment>
<dbReference type="Gene3D" id="3.40.50.720">
    <property type="entry name" value="NAD(P)-binding Rossmann-like Domain"/>
    <property type="match status" value="1"/>
</dbReference>